<dbReference type="InterPro" id="IPR037523">
    <property type="entry name" value="VOC_core"/>
</dbReference>
<evidence type="ECO:0000313" key="3">
    <source>
        <dbReference type="Proteomes" id="UP000031364"/>
    </source>
</evidence>
<sequence>MTTPTIGSLLLSSTDPARLRDWYATAFAVKVDRTPGDPGYEVLDFGGFYVFIDSRDDIGDTNPEPGRAILNVDVDDARAIAGRIDDLGGRWLAELEDRDGSLFATAIDPDGNYIQLIQLSPQHRAEMAAAAAP</sequence>
<keyword evidence="3" id="KW-1185">Reference proteome</keyword>
<accession>A0ABR4ZKZ0</accession>
<feature type="domain" description="VOC" evidence="1">
    <location>
        <begin position="5"/>
        <end position="119"/>
    </location>
</feature>
<organism evidence="2 3">
    <name type="scientific">Nocardia vulneris</name>
    <dbReference type="NCBI Taxonomy" id="1141657"/>
    <lineage>
        <taxon>Bacteria</taxon>
        <taxon>Bacillati</taxon>
        <taxon>Actinomycetota</taxon>
        <taxon>Actinomycetes</taxon>
        <taxon>Mycobacteriales</taxon>
        <taxon>Nocardiaceae</taxon>
        <taxon>Nocardia</taxon>
    </lineage>
</organism>
<dbReference type="EMBL" id="JNFP01000004">
    <property type="protein sequence ID" value="KIA66072.1"/>
    <property type="molecule type" value="Genomic_DNA"/>
</dbReference>
<name>A0ABR4ZKZ0_9NOCA</name>
<evidence type="ECO:0000259" key="1">
    <source>
        <dbReference type="PROSITE" id="PS51819"/>
    </source>
</evidence>
<dbReference type="InterPro" id="IPR041581">
    <property type="entry name" value="Glyoxalase_6"/>
</dbReference>
<gene>
    <name evidence="2" type="ORF">FG87_04505</name>
</gene>
<dbReference type="PROSITE" id="PS51819">
    <property type="entry name" value="VOC"/>
    <property type="match status" value="1"/>
</dbReference>
<dbReference type="SUPFAM" id="SSF54593">
    <property type="entry name" value="Glyoxalase/Bleomycin resistance protein/Dihydroxybiphenyl dioxygenase"/>
    <property type="match status" value="1"/>
</dbReference>
<comment type="caution">
    <text evidence="2">The sequence shown here is derived from an EMBL/GenBank/DDBJ whole genome shotgun (WGS) entry which is preliminary data.</text>
</comment>
<dbReference type="Gene3D" id="3.10.180.10">
    <property type="entry name" value="2,3-Dihydroxybiphenyl 1,2-Dioxygenase, domain 1"/>
    <property type="match status" value="1"/>
</dbReference>
<dbReference type="InterPro" id="IPR029068">
    <property type="entry name" value="Glyas_Bleomycin-R_OHBP_Dase"/>
</dbReference>
<evidence type="ECO:0000313" key="2">
    <source>
        <dbReference type="EMBL" id="KIA66072.1"/>
    </source>
</evidence>
<dbReference type="Proteomes" id="UP000031364">
    <property type="component" value="Unassembled WGS sequence"/>
</dbReference>
<dbReference type="Pfam" id="PF18029">
    <property type="entry name" value="Glyoxalase_6"/>
    <property type="match status" value="1"/>
</dbReference>
<proteinExistence type="predicted"/>
<reference evidence="2 3" key="1">
    <citation type="journal article" date="2014" name="Int. J. Syst. Evol. Microbiol.">
        <title>Nocardia vulneris sp. nov., isolated from wounds of human patients in North America.</title>
        <authorList>
            <person name="Lasker B.A."/>
            <person name="Bell M."/>
            <person name="Klenk H.P."/>
            <person name="Sproer C."/>
            <person name="Schumann C."/>
            <person name="Schumann P."/>
            <person name="Brown J.M."/>
        </authorList>
    </citation>
    <scope>NUCLEOTIDE SEQUENCE [LARGE SCALE GENOMIC DNA]</scope>
    <source>
        <strain evidence="2 3">W9851</strain>
    </source>
</reference>
<protein>
    <submittedName>
        <fullName evidence="2">Glyoxalase</fullName>
    </submittedName>
</protein>
<dbReference type="RefSeq" id="WP_043665018.1">
    <property type="nucleotide sequence ID" value="NZ_BDCI01000002.1"/>
</dbReference>